<accession>A0A0N5AXW6</accession>
<dbReference type="WBParaSite" id="SMUV_0000979901-mRNA-1">
    <property type="protein sequence ID" value="SMUV_0000979901-mRNA-1"/>
    <property type="gene ID" value="SMUV_0000979901"/>
</dbReference>
<reference evidence="5" key="1">
    <citation type="submission" date="2017-02" db="UniProtKB">
        <authorList>
            <consortium name="WormBaseParasite"/>
        </authorList>
    </citation>
    <scope>IDENTIFICATION</scope>
</reference>
<proteinExistence type="predicted"/>
<feature type="domain" description="RRM" evidence="3">
    <location>
        <begin position="24"/>
        <end position="103"/>
    </location>
</feature>
<dbReference type="SUPFAM" id="SSF54928">
    <property type="entry name" value="RNA-binding domain, RBD"/>
    <property type="match status" value="1"/>
</dbReference>
<organism evidence="4 5">
    <name type="scientific">Syphacia muris</name>
    <dbReference type="NCBI Taxonomy" id="451379"/>
    <lineage>
        <taxon>Eukaryota</taxon>
        <taxon>Metazoa</taxon>
        <taxon>Ecdysozoa</taxon>
        <taxon>Nematoda</taxon>
        <taxon>Chromadorea</taxon>
        <taxon>Rhabditida</taxon>
        <taxon>Spirurina</taxon>
        <taxon>Oxyuridomorpha</taxon>
        <taxon>Oxyuroidea</taxon>
        <taxon>Oxyuridae</taxon>
        <taxon>Syphacia</taxon>
    </lineage>
</organism>
<dbReference type="Pfam" id="PF00076">
    <property type="entry name" value="RRM_1"/>
    <property type="match status" value="1"/>
</dbReference>
<dbReference type="InterPro" id="IPR012677">
    <property type="entry name" value="Nucleotide-bd_a/b_plait_sf"/>
</dbReference>
<protein>
    <submittedName>
        <fullName evidence="5">RRM domain-containing protein</fullName>
    </submittedName>
</protein>
<evidence type="ECO:0000256" key="2">
    <source>
        <dbReference type="PROSITE-ProRule" id="PRU00176"/>
    </source>
</evidence>
<dbReference type="Proteomes" id="UP000046393">
    <property type="component" value="Unplaced"/>
</dbReference>
<dbReference type="InterPro" id="IPR000504">
    <property type="entry name" value="RRM_dom"/>
</dbReference>
<dbReference type="InterPro" id="IPR052462">
    <property type="entry name" value="SLIRP/GR-RBP-like"/>
</dbReference>
<evidence type="ECO:0000256" key="1">
    <source>
        <dbReference type="ARBA" id="ARBA00022884"/>
    </source>
</evidence>
<name>A0A0N5AXW6_9BILA</name>
<keyword evidence="4" id="KW-1185">Reference proteome</keyword>
<dbReference type="PANTHER" id="PTHR48027">
    <property type="entry name" value="HETEROGENEOUS NUCLEAR RIBONUCLEOPROTEIN 87F-RELATED"/>
    <property type="match status" value="1"/>
</dbReference>
<evidence type="ECO:0000313" key="5">
    <source>
        <dbReference type="WBParaSite" id="SMUV_0000979901-mRNA-1"/>
    </source>
</evidence>
<dbReference type="PROSITE" id="PS50102">
    <property type="entry name" value="RRM"/>
    <property type="match status" value="1"/>
</dbReference>
<sequence>MYRGVRFLYDRSGKAKEKLGKFGKQLFVANMKYVTGEHQLKEYFSHFGKVASVHLFYDWKSGLQKGFGFVVFEKEESIAKVLAIEPHIVDNAKLDVRVSLPYDMIRSSKEESDVE</sequence>
<dbReference type="AlphaFoldDB" id="A0A0N5AXW6"/>
<evidence type="ECO:0000313" key="4">
    <source>
        <dbReference type="Proteomes" id="UP000046393"/>
    </source>
</evidence>
<dbReference type="STRING" id="451379.A0A0N5AXW6"/>
<evidence type="ECO:0000259" key="3">
    <source>
        <dbReference type="PROSITE" id="PS50102"/>
    </source>
</evidence>
<keyword evidence="1 2" id="KW-0694">RNA-binding</keyword>
<dbReference type="InterPro" id="IPR035979">
    <property type="entry name" value="RBD_domain_sf"/>
</dbReference>
<dbReference type="GO" id="GO:0003723">
    <property type="term" value="F:RNA binding"/>
    <property type="evidence" value="ECO:0007669"/>
    <property type="project" value="UniProtKB-UniRule"/>
</dbReference>
<dbReference type="Gene3D" id="3.30.70.330">
    <property type="match status" value="1"/>
</dbReference>
<dbReference type="SMART" id="SM00360">
    <property type="entry name" value="RRM"/>
    <property type="match status" value="1"/>
</dbReference>